<evidence type="ECO:0000313" key="2">
    <source>
        <dbReference type="Proteomes" id="UP000887565"/>
    </source>
</evidence>
<protein>
    <submittedName>
        <fullName evidence="3">Uncharacterized protein</fullName>
    </submittedName>
</protein>
<organism evidence="2 3">
    <name type="scientific">Romanomermis culicivorax</name>
    <name type="common">Nematode worm</name>
    <dbReference type="NCBI Taxonomy" id="13658"/>
    <lineage>
        <taxon>Eukaryota</taxon>
        <taxon>Metazoa</taxon>
        <taxon>Ecdysozoa</taxon>
        <taxon>Nematoda</taxon>
        <taxon>Enoplea</taxon>
        <taxon>Dorylaimia</taxon>
        <taxon>Mermithida</taxon>
        <taxon>Mermithoidea</taxon>
        <taxon>Mermithidae</taxon>
        <taxon>Romanomermis</taxon>
    </lineage>
</organism>
<reference evidence="3" key="1">
    <citation type="submission" date="2022-11" db="UniProtKB">
        <authorList>
            <consortium name="WormBaseParasite"/>
        </authorList>
    </citation>
    <scope>IDENTIFICATION</scope>
</reference>
<evidence type="ECO:0000256" key="1">
    <source>
        <dbReference type="SAM" id="MobiDB-lite"/>
    </source>
</evidence>
<name>A0A915KX47_ROMCU</name>
<dbReference type="WBParaSite" id="nRc.2.0.1.t43381-RA">
    <property type="protein sequence ID" value="nRc.2.0.1.t43381-RA"/>
    <property type="gene ID" value="nRc.2.0.1.g43381"/>
</dbReference>
<feature type="compositionally biased region" description="Basic and acidic residues" evidence="1">
    <location>
        <begin position="33"/>
        <end position="44"/>
    </location>
</feature>
<dbReference type="Proteomes" id="UP000887565">
    <property type="component" value="Unplaced"/>
</dbReference>
<dbReference type="AlphaFoldDB" id="A0A915KX47"/>
<accession>A0A915KX47</accession>
<evidence type="ECO:0000313" key="3">
    <source>
        <dbReference type="WBParaSite" id="nRc.2.0.1.t43381-RA"/>
    </source>
</evidence>
<sequence length="82" mass="9410">MTYCYFSMGVSLFSIQLEIDDSSPHVDISMSESNDRDENPDLRGVKQNVTPTDAKKLRGKRSLKAVSVETHRRQSKFQLFNQ</sequence>
<keyword evidence="2" id="KW-1185">Reference proteome</keyword>
<proteinExistence type="predicted"/>
<feature type="region of interest" description="Disordered" evidence="1">
    <location>
        <begin position="26"/>
        <end position="47"/>
    </location>
</feature>